<evidence type="ECO:0000256" key="2">
    <source>
        <dbReference type="SAM" id="MobiDB-lite"/>
    </source>
</evidence>
<feature type="region of interest" description="Disordered" evidence="2">
    <location>
        <begin position="240"/>
        <end position="300"/>
    </location>
</feature>
<dbReference type="Pfam" id="PF10358">
    <property type="entry name" value="NT-C2"/>
    <property type="match status" value="1"/>
</dbReference>
<keyword evidence="5" id="KW-1185">Reference proteome</keyword>
<dbReference type="PANTHER" id="PTHR47270:SF3">
    <property type="entry name" value="HYPOTETICAL PROTEIN"/>
    <property type="match status" value="1"/>
</dbReference>
<dbReference type="PROSITE" id="PS51840">
    <property type="entry name" value="C2_NT"/>
    <property type="match status" value="1"/>
</dbReference>
<organism evidence="4 5">
    <name type="scientific">Rosa chinensis</name>
    <name type="common">China rose</name>
    <dbReference type="NCBI Taxonomy" id="74649"/>
    <lineage>
        <taxon>Eukaryota</taxon>
        <taxon>Viridiplantae</taxon>
        <taxon>Streptophyta</taxon>
        <taxon>Embryophyta</taxon>
        <taxon>Tracheophyta</taxon>
        <taxon>Spermatophyta</taxon>
        <taxon>Magnoliopsida</taxon>
        <taxon>eudicotyledons</taxon>
        <taxon>Gunneridae</taxon>
        <taxon>Pentapetalae</taxon>
        <taxon>rosids</taxon>
        <taxon>fabids</taxon>
        <taxon>Rosales</taxon>
        <taxon>Rosaceae</taxon>
        <taxon>Rosoideae</taxon>
        <taxon>Rosoideae incertae sedis</taxon>
        <taxon>Rosa</taxon>
    </lineage>
</organism>
<feature type="coiled-coil region" evidence="1">
    <location>
        <begin position="771"/>
        <end position="907"/>
    </location>
</feature>
<feature type="compositionally biased region" description="Basic and acidic residues" evidence="2">
    <location>
        <begin position="1324"/>
        <end position="1334"/>
    </location>
</feature>
<sequence>MFRIHRNRPAKSGERIDFKFSQFKAVQVPRGWDKLYVSIVSVETGKTIAKSSKAAVRNGSCQWSEALSESIWISQDDSSKEMEDSFFKLVVAMGSARSGILGEATVNMSDYITSSSTAPVSVPLKKCNYGTVLQVKINCLKPRARVRDEESKETSSHLEEQNGTGNDVDGKSDGSGSTFGRSLGSSSTKDFGLTSNPGEPGSRGSSFSAAGSLCSYESAEGSIRRDPILLGSNLTGEGNLLIGRQDSTSSQTSSMPGNFPAISSPSNHSSFNSRITGSGNHSQNSRRDIPESPLRTTSSSKNLLETAEVTIEELHAEAKMWERNARKLMLDLDILRTEFSDQSKKQANLNMELSAAYAERDSLKKEVEHLKVSFESSVMRQTASEDLSQGGVSHIEKALQDELKFQKESIANLDLQLKRSQESNIELVSVLQELEETMEEQKMELENLSELQSKFIEMENSIQITTEENSNLTRQLQKLQESENKLQDMVQQLEQALEEKNRDVEKGSGLEKRSLSDIETEYSSTIFDKEEEIIQLREKLSESLKESHSAELRSITMNGGETDLIRQIEVLKEKLQELETDCNELTDENLELLFKLKEAKNNSAGGHAPVDLPTTELLVDSFTSFESKVTERKSHIQNAEENCNKMVLGEITNNHDLSIQVLESLKMELEIKVTDLGKELTEKRSEIAKLEDNWLTKEEETRALRQVHNELEAQFSNLQREKVELEEHMEIVLRESELTTKCLNDLRNDLVVLSSNVDSHVSTNKILEKKSSELEADKYELELHLSELEQQNTQLSERISALEAQLRCLTDENEANQLELENSKSYSLKLQDEIISLKVEMESDKVELKQKLQELESQWSEAREECEFLRRANPKLQATVETLIEECNSLEKSNEELRTQKLALHEQCTYLEARLTESHKRFTDCSKRVEVLEQDLSLMMESIASKEKILNSELDALRDETIQHKEKLISEESLLNKMYLEKAVEVENLQQEVEQLTKQLSETHKESEELASGAFHEASRLRAEKVDLQSALLEVQSRAIQTENELNIMRAEYEEKLQGLSVDLTASKQIQETMMADHERLLKLLENYKSSEAKLKTTVNNLELKLTVSDYEQQQLVEESTNLKVQLQNLTHCQDEMLADEVLAIKNELDAIKLEKEKLEALLDSVSEEYEYLKAEKNSFLEKISTLDMVLSELEDCKHNKAVLERKVLRMEGDLIAKEALFAQDAELKNELNQFRRANEQYQQKLQLLEEEKDECLRRSQSLEQELKLIREEKQNQRDLKSRSSAKVTEDKKLSKNEMGKNSSHRRDNRRKPLVKNGQDDNGIDSHDASPRDVGVDSGLKIKMLEDELVKALEANNTYKLQLDRLTRHNHADAHQNSRAEVVAKDRFERSKSSLETELKEIRERYLNMSLRYAEVEAEREELVMKLKQSKSGKRWF</sequence>
<feature type="compositionally biased region" description="Basic and acidic residues" evidence="2">
    <location>
        <begin position="145"/>
        <end position="160"/>
    </location>
</feature>
<proteinExistence type="predicted"/>
<evidence type="ECO:0000256" key="1">
    <source>
        <dbReference type="SAM" id="Coils"/>
    </source>
</evidence>
<feature type="region of interest" description="Disordered" evidence="2">
    <location>
        <begin position="145"/>
        <end position="209"/>
    </location>
</feature>
<feature type="compositionally biased region" description="Basic and acidic residues" evidence="2">
    <location>
        <begin position="1275"/>
        <end position="1299"/>
    </location>
</feature>
<dbReference type="OMA" id="MADHERL"/>
<gene>
    <name evidence="4" type="ORF">RchiOBHm_Chr3g0471201</name>
</gene>
<feature type="compositionally biased region" description="Basic residues" evidence="2">
    <location>
        <begin position="1303"/>
        <end position="1314"/>
    </location>
</feature>
<feature type="coiled-coil region" evidence="1">
    <location>
        <begin position="304"/>
        <end position="366"/>
    </location>
</feature>
<dbReference type="Gramene" id="PRQ43694">
    <property type="protein sequence ID" value="PRQ43694"/>
    <property type="gene ID" value="RchiOBHm_Chr3g0471201"/>
</dbReference>
<feature type="compositionally biased region" description="Polar residues" evidence="2">
    <location>
        <begin position="174"/>
        <end position="197"/>
    </location>
</feature>
<feature type="domain" description="C2 NT-type" evidence="3">
    <location>
        <begin position="6"/>
        <end position="141"/>
    </location>
</feature>
<dbReference type="PANTHER" id="PTHR47270">
    <property type="entry name" value="PROTEIN MLP1-LIKE"/>
    <property type="match status" value="1"/>
</dbReference>
<dbReference type="STRING" id="74649.A0A2P6RB94"/>
<name>A0A2P6RB94_ROSCH</name>
<dbReference type="InterPro" id="IPR019448">
    <property type="entry name" value="NT-C2"/>
</dbReference>
<accession>A0A2P6RB94</accession>
<feature type="region of interest" description="Disordered" evidence="2">
    <location>
        <begin position="1275"/>
        <end position="1334"/>
    </location>
</feature>
<feature type="compositionally biased region" description="Polar residues" evidence="2">
    <location>
        <begin position="245"/>
        <end position="256"/>
    </location>
</feature>
<protein>
    <submittedName>
        <fullName evidence="4">Putative transcription factor bZIP family</fullName>
    </submittedName>
</protein>
<reference evidence="4 5" key="1">
    <citation type="journal article" date="2018" name="Nat. Genet.">
        <title>The Rosa genome provides new insights in the design of modern roses.</title>
        <authorList>
            <person name="Bendahmane M."/>
        </authorList>
    </citation>
    <scope>NUCLEOTIDE SEQUENCE [LARGE SCALE GENOMIC DNA]</scope>
    <source>
        <strain evidence="5">cv. Old Blush</strain>
    </source>
</reference>
<evidence type="ECO:0000313" key="5">
    <source>
        <dbReference type="Proteomes" id="UP000238479"/>
    </source>
</evidence>
<feature type="compositionally biased region" description="Polar residues" evidence="2">
    <location>
        <begin position="274"/>
        <end position="283"/>
    </location>
</feature>
<evidence type="ECO:0000259" key="3">
    <source>
        <dbReference type="PROSITE" id="PS51840"/>
    </source>
</evidence>
<feature type="compositionally biased region" description="Low complexity" evidence="2">
    <location>
        <begin position="263"/>
        <end position="273"/>
    </location>
</feature>
<feature type="coiled-coil region" evidence="1">
    <location>
        <begin position="1342"/>
        <end position="1419"/>
    </location>
</feature>
<feature type="coiled-coil region" evidence="1">
    <location>
        <begin position="396"/>
        <end position="602"/>
    </location>
</feature>
<keyword evidence="1" id="KW-0175">Coiled coil</keyword>
<dbReference type="SUPFAM" id="SSF57997">
    <property type="entry name" value="Tropomyosin"/>
    <property type="match status" value="1"/>
</dbReference>
<feature type="coiled-coil region" evidence="1">
    <location>
        <begin position="940"/>
        <end position="1052"/>
    </location>
</feature>
<feature type="coiled-coil region" evidence="1">
    <location>
        <begin position="659"/>
        <end position="735"/>
    </location>
</feature>
<dbReference type="Proteomes" id="UP000238479">
    <property type="component" value="Chromosome 3"/>
</dbReference>
<evidence type="ECO:0000313" key="4">
    <source>
        <dbReference type="EMBL" id="PRQ43694.1"/>
    </source>
</evidence>
<dbReference type="EMBL" id="PDCK01000041">
    <property type="protein sequence ID" value="PRQ43694.1"/>
    <property type="molecule type" value="Genomic_DNA"/>
</dbReference>
<comment type="caution">
    <text evidence="4">The sequence shown here is derived from an EMBL/GenBank/DDBJ whole genome shotgun (WGS) entry which is preliminary data.</text>
</comment>